<keyword evidence="2" id="KW-1185">Reference proteome</keyword>
<dbReference type="RefSeq" id="WP_011189669.1">
    <property type="nucleotide sequence ID" value="NC_006138.1"/>
</dbReference>
<organism evidence="1 2">
    <name type="scientific">Desulfotalea psychrophila (strain LSv54 / DSM 12343)</name>
    <dbReference type="NCBI Taxonomy" id="177439"/>
    <lineage>
        <taxon>Bacteria</taxon>
        <taxon>Pseudomonadati</taxon>
        <taxon>Thermodesulfobacteriota</taxon>
        <taxon>Desulfobulbia</taxon>
        <taxon>Desulfobulbales</taxon>
        <taxon>Desulfocapsaceae</taxon>
        <taxon>Desulfotalea</taxon>
    </lineage>
</organism>
<reference evidence="2" key="1">
    <citation type="journal article" date="2004" name="Environ. Microbiol.">
        <title>The genome of Desulfotalea psychrophila, a sulfate-reducing bacterium from permanently cold Arctic sediments.</title>
        <authorList>
            <person name="Rabus R."/>
            <person name="Ruepp A."/>
            <person name="Frickey T."/>
            <person name="Rattei T."/>
            <person name="Fartmann B."/>
            <person name="Stark M."/>
            <person name="Bauer M."/>
            <person name="Zibat A."/>
            <person name="Lombardot T."/>
            <person name="Becker I."/>
            <person name="Amann J."/>
            <person name="Gellner K."/>
            <person name="Teeling H."/>
            <person name="Leuschner W.D."/>
            <person name="Gloeckner F.-O."/>
            <person name="Lupas A.N."/>
            <person name="Amann R."/>
            <person name="Klenk H.-P."/>
        </authorList>
    </citation>
    <scope>NUCLEOTIDE SEQUENCE [LARGE SCALE GENOMIC DNA]</scope>
    <source>
        <strain evidence="2">DSM 12343 / LSv54</strain>
    </source>
</reference>
<proteinExistence type="predicted"/>
<dbReference type="HOGENOM" id="CLU_1793387_0_0_7"/>
<evidence type="ECO:0000313" key="1">
    <source>
        <dbReference type="EMBL" id="CAG37157.1"/>
    </source>
</evidence>
<evidence type="ECO:0000313" key="2">
    <source>
        <dbReference type="Proteomes" id="UP000000602"/>
    </source>
</evidence>
<dbReference type="AlphaFoldDB" id="Q6AKG8"/>
<dbReference type="EMBL" id="CR522870">
    <property type="protein sequence ID" value="CAG37157.1"/>
    <property type="molecule type" value="Genomic_DNA"/>
</dbReference>
<name>Q6AKG8_DESPS</name>
<gene>
    <name evidence="1" type="ordered locus">DP2428</name>
</gene>
<dbReference type="STRING" id="177439.DP2428"/>
<sequence length="144" mass="16659">MSDLPEYVKNTLDEWDSISYFAYDCYEKVGRVAVGIEADPDNPAGARLLAFQYDFQDGKPDKKTAQILEIYDPENEIVIQFMHDDGQVQTLKLRTAPDARHPKRIFFFETLRKLSEEPSTVNLSELPAWMIEALEQLDEIKKDQ</sequence>
<protein>
    <submittedName>
        <fullName evidence="1">Uncharacterized protein</fullName>
    </submittedName>
</protein>
<dbReference type="Proteomes" id="UP000000602">
    <property type="component" value="Chromosome"/>
</dbReference>
<dbReference type="KEGG" id="dps:DP2428"/>
<accession>Q6AKG8</accession>
<dbReference type="OrthoDB" id="9960730at2"/>